<dbReference type="RefSeq" id="WP_168988640.1">
    <property type="nucleotide sequence ID" value="NZ_CAWPHM010000312.1"/>
</dbReference>
<dbReference type="Gene3D" id="3.20.20.70">
    <property type="entry name" value="Aldolase class I"/>
    <property type="match status" value="1"/>
</dbReference>
<organism evidence="8 9">
    <name type="scientific">Azoarcus taiwanensis</name>
    <dbReference type="NCBI Taxonomy" id="666964"/>
    <lineage>
        <taxon>Bacteria</taxon>
        <taxon>Pseudomonadati</taxon>
        <taxon>Pseudomonadota</taxon>
        <taxon>Betaproteobacteria</taxon>
        <taxon>Rhodocyclales</taxon>
        <taxon>Zoogloeaceae</taxon>
        <taxon>Azoarcus</taxon>
    </lineage>
</organism>
<dbReference type="InterPro" id="IPR058240">
    <property type="entry name" value="rSAM_sf"/>
</dbReference>
<evidence type="ECO:0000256" key="4">
    <source>
        <dbReference type="ARBA" id="ARBA00022723"/>
    </source>
</evidence>
<evidence type="ECO:0000313" key="8">
    <source>
        <dbReference type="EMBL" id="NMG03946.1"/>
    </source>
</evidence>
<dbReference type="InterPro" id="IPR013785">
    <property type="entry name" value="Aldolase_TIM"/>
</dbReference>
<dbReference type="EMBL" id="WTVM01000083">
    <property type="protein sequence ID" value="NMG03946.1"/>
    <property type="molecule type" value="Genomic_DNA"/>
</dbReference>
<evidence type="ECO:0000259" key="7">
    <source>
        <dbReference type="PROSITE" id="PS51918"/>
    </source>
</evidence>
<dbReference type="SFLD" id="SFLDG01094">
    <property type="entry name" value="Uncharacterised_Radical_SAM_Su"/>
    <property type="match status" value="1"/>
</dbReference>
<dbReference type="PANTHER" id="PTHR30352:SF13">
    <property type="entry name" value="GLYCYL-RADICAL ENZYME ACTIVATING ENZYME YJJW-RELATED"/>
    <property type="match status" value="1"/>
</dbReference>
<dbReference type="NCBIfam" id="TIGR02495">
    <property type="entry name" value="NrdG2"/>
    <property type="match status" value="1"/>
</dbReference>
<keyword evidence="4" id="KW-0479">Metal-binding</keyword>
<gene>
    <name evidence="8" type="ORF">GPA21_13355</name>
</gene>
<dbReference type="SFLD" id="SFLDS00029">
    <property type="entry name" value="Radical_SAM"/>
    <property type="match status" value="1"/>
</dbReference>
<keyword evidence="3" id="KW-0949">S-adenosyl-L-methionine</keyword>
<dbReference type="GO" id="GO:0003824">
    <property type="term" value="F:catalytic activity"/>
    <property type="evidence" value="ECO:0007669"/>
    <property type="project" value="InterPro"/>
</dbReference>
<keyword evidence="5" id="KW-0408">Iron</keyword>
<comment type="caution">
    <text evidence="8">The sequence shown here is derived from an EMBL/GenBank/DDBJ whole genome shotgun (WGS) entry which is preliminary data.</text>
</comment>
<dbReference type="Pfam" id="PF04055">
    <property type="entry name" value="Radical_SAM"/>
    <property type="match status" value="1"/>
</dbReference>
<reference evidence="8" key="1">
    <citation type="submission" date="2019-12" db="EMBL/GenBank/DDBJ databases">
        <title>Comparative genomics gives insights into the taxonomy of the Azoarcus-Aromatoleum group and reveals separate origins of nif in the plant-associated Azoarcus and non-plant-associated Aromatoleum sub-groups.</title>
        <authorList>
            <person name="Lafos M."/>
            <person name="Maluk M."/>
            <person name="Batista M."/>
            <person name="Junghare M."/>
            <person name="Carmona M."/>
            <person name="Faoro H."/>
            <person name="Cruz L.M."/>
            <person name="Battistoni F."/>
            <person name="De Souza E."/>
            <person name="Pedrosa F."/>
            <person name="Chen W.-M."/>
            <person name="Poole P.S."/>
            <person name="Dixon R.A."/>
            <person name="James E.K."/>
        </authorList>
    </citation>
    <scope>NUCLEOTIDE SEQUENCE</scope>
    <source>
        <strain evidence="8">NSC3</strain>
    </source>
</reference>
<feature type="domain" description="Radical SAM core" evidence="7">
    <location>
        <begin position="19"/>
        <end position="224"/>
    </location>
</feature>
<evidence type="ECO:0000256" key="5">
    <source>
        <dbReference type="ARBA" id="ARBA00023004"/>
    </source>
</evidence>
<evidence type="ECO:0000256" key="6">
    <source>
        <dbReference type="ARBA" id="ARBA00023014"/>
    </source>
</evidence>
<dbReference type="CDD" id="cd01335">
    <property type="entry name" value="Radical_SAM"/>
    <property type="match status" value="1"/>
</dbReference>
<proteinExistence type="predicted"/>
<dbReference type="GO" id="GO:0046872">
    <property type="term" value="F:metal ion binding"/>
    <property type="evidence" value="ECO:0007669"/>
    <property type="project" value="UniProtKB-KW"/>
</dbReference>
<evidence type="ECO:0000313" key="9">
    <source>
        <dbReference type="Proteomes" id="UP000599523"/>
    </source>
</evidence>
<evidence type="ECO:0000256" key="3">
    <source>
        <dbReference type="ARBA" id="ARBA00022691"/>
    </source>
</evidence>
<protein>
    <submittedName>
        <fullName evidence="8">Anaerobic ribonucleoside-triphosphate reductase activating protein</fullName>
    </submittedName>
</protein>
<dbReference type="InterPro" id="IPR007197">
    <property type="entry name" value="rSAM"/>
</dbReference>
<dbReference type="SUPFAM" id="SSF102114">
    <property type="entry name" value="Radical SAM enzymes"/>
    <property type="match status" value="1"/>
</dbReference>
<dbReference type="PANTHER" id="PTHR30352">
    <property type="entry name" value="PYRUVATE FORMATE-LYASE-ACTIVATING ENZYME"/>
    <property type="match status" value="1"/>
</dbReference>
<evidence type="ECO:0000256" key="1">
    <source>
        <dbReference type="ARBA" id="ARBA00001966"/>
    </source>
</evidence>
<dbReference type="GO" id="GO:0051539">
    <property type="term" value="F:4 iron, 4 sulfur cluster binding"/>
    <property type="evidence" value="ECO:0007669"/>
    <property type="project" value="UniProtKB-KW"/>
</dbReference>
<keyword evidence="6" id="KW-0411">Iron-sulfur</keyword>
<keyword evidence="9" id="KW-1185">Reference proteome</keyword>
<name>A0A972FKH0_9RHOO</name>
<accession>A0A972FKH0</accession>
<evidence type="ECO:0000256" key="2">
    <source>
        <dbReference type="ARBA" id="ARBA00022485"/>
    </source>
</evidence>
<dbReference type="PROSITE" id="PS51918">
    <property type="entry name" value="RADICAL_SAM"/>
    <property type="match status" value="1"/>
</dbReference>
<dbReference type="InterPro" id="IPR034457">
    <property type="entry name" value="Organic_radical-activating"/>
</dbReference>
<keyword evidence="2" id="KW-0004">4Fe-4S</keyword>
<dbReference type="InterPro" id="IPR012840">
    <property type="entry name" value="NrdG2"/>
</dbReference>
<dbReference type="Proteomes" id="UP000599523">
    <property type="component" value="Unassembled WGS sequence"/>
</dbReference>
<dbReference type="AlphaFoldDB" id="A0A972FKH0"/>
<sequence length="224" mass="24223">MAEQGGPVVGGITPFTTIDFPGRLAAVVFLQGCPWRCGYCHNPQLLPRHAPTTQPWHTVRTWLDSRRGLLDGVVFSGSEPLLHRGLADALRDVRSMGFATALHTGGAYPERLARLLPLLDWVGFDVKAPFGDYRTITGADDGSAARQALAHLLDSGVAHEIRCTLAPVINNASVIERLAQQLATLGASALVLQPCRDAALRQMSVDDEILAAARRHLRAVVPRQ</sequence>
<comment type="cofactor">
    <cofactor evidence="1">
        <name>[4Fe-4S] cluster</name>
        <dbReference type="ChEBI" id="CHEBI:49883"/>
    </cofactor>
</comment>